<dbReference type="Gene3D" id="1.10.940.10">
    <property type="entry name" value="NusB-like"/>
    <property type="match status" value="1"/>
</dbReference>
<name>A0ABQ2BXM5_9FLAO</name>
<dbReference type="InterPro" id="IPR006027">
    <property type="entry name" value="NusB_RsmB_TIM44"/>
</dbReference>
<dbReference type="NCBIfam" id="TIGR01951">
    <property type="entry name" value="nusB"/>
    <property type="match status" value="1"/>
</dbReference>
<accession>A0ABQ2BXM5</accession>
<keyword evidence="4" id="KW-0805">Transcription regulation</keyword>
<keyword evidence="3" id="KW-0694">RNA-binding</keyword>
<keyword evidence="5" id="KW-0804">Transcription</keyword>
<dbReference type="Proteomes" id="UP000624701">
    <property type="component" value="Unassembled WGS sequence"/>
</dbReference>
<evidence type="ECO:0000256" key="5">
    <source>
        <dbReference type="ARBA" id="ARBA00023163"/>
    </source>
</evidence>
<feature type="domain" description="NusB/RsmB/TIM44" evidence="6">
    <location>
        <begin position="205"/>
        <end position="298"/>
    </location>
</feature>
<keyword evidence="8" id="KW-1185">Reference proteome</keyword>
<dbReference type="RefSeq" id="WP_229719627.1">
    <property type="nucleotide sequence ID" value="NZ_BMDQ01000001.1"/>
</dbReference>
<dbReference type="PANTHER" id="PTHR11078">
    <property type="entry name" value="N UTILIZATION SUBSTANCE PROTEIN B-RELATED"/>
    <property type="match status" value="1"/>
</dbReference>
<dbReference type="EMBL" id="BMDQ01000001">
    <property type="protein sequence ID" value="GGI57225.1"/>
    <property type="molecule type" value="Genomic_DNA"/>
</dbReference>
<evidence type="ECO:0000259" key="6">
    <source>
        <dbReference type="Pfam" id="PF01029"/>
    </source>
</evidence>
<dbReference type="SUPFAM" id="SSF48013">
    <property type="entry name" value="NusB-like"/>
    <property type="match status" value="1"/>
</dbReference>
<reference evidence="8" key="1">
    <citation type="journal article" date="2019" name="Int. J. Syst. Evol. Microbiol.">
        <title>The Global Catalogue of Microorganisms (GCM) 10K type strain sequencing project: providing services to taxonomists for standard genome sequencing and annotation.</title>
        <authorList>
            <consortium name="The Broad Institute Genomics Platform"/>
            <consortium name="The Broad Institute Genome Sequencing Center for Infectious Disease"/>
            <person name="Wu L."/>
            <person name="Ma J."/>
        </authorList>
    </citation>
    <scope>NUCLEOTIDE SEQUENCE [LARGE SCALE GENOMIC DNA]</scope>
    <source>
        <strain evidence="8">CCM 8681</strain>
    </source>
</reference>
<dbReference type="InterPro" id="IPR011605">
    <property type="entry name" value="NusB_fam"/>
</dbReference>
<comment type="similarity">
    <text evidence="1">Belongs to the NusB family.</text>
</comment>
<proteinExistence type="inferred from homology"/>
<evidence type="ECO:0000256" key="2">
    <source>
        <dbReference type="ARBA" id="ARBA00022814"/>
    </source>
</evidence>
<sequence length="314" mass="36588">MLNRRHIRIKVMQSLFAFKGTESDDFSKDEKFLFQSIDKMSDLYFAMMALLIELQKKANSKLELSQKKLLATEEDINPNRKFADNAVLEFICNNTMLKEIIEKRKLNFWDLDFEYVDIIYKAILESDIYKEYMSKGASDLKEDKDFMVDIYSEIIAPNEKLFDYFEDKQITWVDDLPVVNTAIVKTFTKLKLTKPETYLIPELYKDEDDKVFAKDLLVKTLLNASKFSEEIAAKTTNWDADRLASLDGVLLQMALCEFQKFASIPVKVTINEYLEIAKEYSTPKSSLFINGILDKIVKEYKQNNIHNKIGRGLM</sequence>
<evidence type="ECO:0000256" key="4">
    <source>
        <dbReference type="ARBA" id="ARBA00023015"/>
    </source>
</evidence>
<dbReference type="InterPro" id="IPR035926">
    <property type="entry name" value="NusB-like_sf"/>
</dbReference>
<gene>
    <name evidence="7" type="primary">nusB</name>
    <name evidence="7" type="ORF">GCM10011444_15340</name>
</gene>
<evidence type="ECO:0000313" key="7">
    <source>
        <dbReference type="EMBL" id="GGI57225.1"/>
    </source>
</evidence>
<dbReference type="PANTHER" id="PTHR11078:SF3">
    <property type="entry name" value="ANTITERMINATION NUSB DOMAIN-CONTAINING PROTEIN"/>
    <property type="match status" value="1"/>
</dbReference>
<evidence type="ECO:0000313" key="8">
    <source>
        <dbReference type="Proteomes" id="UP000624701"/>
    </source>
</evidence>
<organism evidence="7 8">
    <name type="scientific">Winogradskyella haliclonae</name>
    <dbReference type="NCBI Taxonomy" id="2048558"/>
    <lineage>
        <taxon>Bacteria</taxon>
        <taxon>Pseudomonadati</taxon>
        <taxon>Bacteroidota</taxon>
        <taxon>Flavobacteriia</taxon>
        <taxon>Flavobacteriales</taxon>
        <taxon>Flavobacteriaceae</taxon>
        <taxon>Winogradskyella</taxon>
    </lineage>
</organism>
<dbReference type="Pfam" id="PF01029">
    <property type="entry name" value="NusB"/>
    <property type="match status" value="1"/>
</dbReference>
<keyword evidence="2" id="KW-0889">Transcription antitermination</keyword>
<protein>
    <submittedName>
        <fullName evidence="7">N utilization substance protein B</fullName>
    </submittedName>
</protein>
<comment type="caution">
    <text evidence="7">The sequence shown here is derived from an EMBL/GenBank/DDBJ whole genome shotgun (WGS) entry which is preliminary data.</text>
</comment>
<evidence type="ECO:0000256" key="3">
    <source>
        <dbReference type="ARBA" id="ARBA00022884"/>
    </source>
</evidence>
<evidence type="ECO:0000256" key="1">
    <source>
        <dbReference type="ARBA" id="ARBA00005952"/>
    </source>
</evidence>